<sequence length="228" mass="24051">MPRFKPRGNRGNIMSVRDIIARRAARELRAGDIVNLGIGIPALVPRYLGEREVHLHSENGVLGFGDTPSPEEVDANLVNAGKQPVTEKPGTAYFDSSLSFAMIRGGHVNVAVIGALQVSAAGDIANWAVPGKAVLGVGGAMDLCAGARRLIVTMTHTEKDGTPKIVPQLTLPATAFGVVDTIVTELAMFRVVNGALVLVELQEGATLDEVRAKTTAPFEERLSAHAAD</sequence>
<dbReference type="InterPro" id="IPR037171">
    <property type="entry name" value="NagB/RpiA_transferase-like"/>
</dbReference>
<proteinExistence type="inferred from homology"/>
<dbReference type="PROSITE" id="PS01274">
    <property type="entry name" value="COA_TRANSF_2"/>
    <property type="match status" value="1"/>
</dbReference>
<dbReference type="Gene3D" id="3.40.1080.10">
    <property type="entry name" value="Glutaconate Coenzyme A-transferase"/>
    <property type="match status" value="1"/>
</dbReference>
<dbReference type="Pfam" id="PF01144">
    <property type="entry name" value="CoA_trans"/>
    <property type="match status" value="1"/>
</dbReference>
<dbReference type="STRING" id="937777.Deipe_2839"/>
<dbReference type="HOGENOM" id="CLU_019942_4_1_0"/>
<dbReference type="GO" id="GO:0008410">
    <property type="term" value="F:CoA-transferase activity"/>
    <property type="evidence" value="ECO:0007669"/>
    <property type="project" value="InterPro"/>
</dbReference>
<dbReference type="InterPro" id="IPR004165">
    <property type="entry name" value="CoA_trans_fam_I"/>
</dbReference>
<comment type="similarity">
    <text evidence="1">Belongs to the 3-oxoacid CoA-transferase subunit B family.</text>
</comment>
<gene>
    <name evidence="3" type="ordered locus">Deipe_2839</name>
</gene>
<dbReference type="EMBL" id="CP003382">
    <property type="protein sequence ID" value="AFZ68302.1"/>
    <property type="molecule type" value="Genomic_DNA"/>
</dbReference>
<dbReference type="SMART" id="SM00882">
    <property type="entry name" value="CoA_trans"/>
    <property type="match status" value="1"/>
</dbReference>
<evidence type="ECO:0000313" key="3">
    <source>
        <dbReference type="EMBL" id="AFZ68302.1"/>
    </source>
</evidence>
<evidence type="ECO:0000256" key="2">
    <source>
        <dbReference type="ARBA" id="ARBA00022679"/>
    </source>
</evidence>
<accession>L0A546</accession>
<dbReference type="PATRIC" id="fig|937777.3.peg.2854"/>
<dbReference type="NCBIfam" id="TIGR02428">
    <property type="entry name" value="pcaJ_scoB_fam"/>
    <property type="match status" value="1"/>
</dbReference>
<dbReference type="Proteomes" id="UP000010467">
    <property type="component" value="Chromosome"/>
</dbReference>
<dbReference type="InterPro" id="IPR004164">
    <property type="entry name" value="CoA_transf_AS"/>
</dbReference>
<keyword evidence="2 3" id="KW-0808">Transferase</keyword>
<evidence type="ECO:0000313" key="4">
    <source>
        <dbReference type="Proteomes" id="UP000010467"/>
    </source>
</evidence>
<dbReference type="eggNOG" id="COG2057">
    <property type="taxonomic scope" value="Bacteria"/>
</dbReference>
<dbReference type="PANTHER" id="PTHR13707">
    <property type="entry name" value="KETOACID-COENZYME A TRANSFERASE"/>
    <property type="match status" value="1"/>
</dbReference>
<reference evidence="4" key="1">
    <citation type="submission" date="2012-03" db="EMBL/GenBank/DDBJ databases">
        <title>Complete sequence of chromosome of Deinococcus peraridilitoris DSM 19664.</title>
        <authorList>
            <person name="Lucas S."/>
            <person name="Copeland A."/>
            <person name="Lapidus A."/>
            <person name="Glavina del Rio T."/>
            <person name="Dalin E."/>
            <person name="Tice H."/>
            <person name="Bruce D."/>
            <person name="Goodwin L."/>
            <person name="Pitluck S."/>
            <person name="Peters L."/>
            <person name="Mikhailova N."/>
            <person name="Lu M."/>
            <person name="Kyrpides N."/>
            <person name="Mavromatis K."/>
            <person name="Ivanova N."/>
            <person name="Brettin T."/>
            <person name="Detter J.C."/>
            <person name="Han C."/>
            <person name="Larimer F."/>
            <person name="Land M."/>
            <person name="Hauser L."/>
            <person name="Markowitz V."/>
            <person name="Cheng J.-F."/>
            <person name="Hugenholtz P."/>
            <person name="Woyke T."/>
            <person name="Wu D."/>
            <person name="Pukall R."/>
            <person name="Steenblock K."/>
            <person name="Brambilla E."/>
            <person name="Klenk H.-P."/>
            <person name="Eisen J.A."/>
        </authorList>
    </citation>
    <scope>NUCLEOTIDE SEQUENCE [LARGE SCALE GENOMIC DNA]</scope>
    <source>
        <strain evidence="4">DSM 19664 / LMG 22246 / CIP 109416 / KR-200</strain>
    </source>
</reference>
<organism evidence="3 4">
    <name type="scientific">Deinococcus peraridilitoris (strain DSM 19664 / LMG 22246 / CIP 109416 / KR-200)</name>
    <dbReference type="NCBI Taxonomy" id="937777"/>
    <lineage>
        <taxon>Bacteria</taxon>
        <taxon>Thermotogati</taxon>
        <taxon>Deinococcota</taxon>
        <taxon>Deinococci</taxon>
        <taxon>Deinococcales</taxon>
        <taxon>Deinococcaceae</taxon>
        <taxon>Deinococcus</taxon>
    </lineage>
</organism>
<protein>
    <submittedName>
        <fullName evidence="3">3-oxoacid CoA-transferase, B subunit</fullName>
    </submittedName>
</protein>
<dbReference type="SUPFAM" id="SSF100950">
    <property type="entry name" value="NagB/RpiA/CoA transferase-like"/>
    <property type="match status" value="1"/>
</dbReference>
<keyword evidence="4" id="KW-1185">Reference proteome</keyword>
<dbReference type="AlphaFoldDB" id="L0A546"/>
<dbReference type="PANTHER" id="PTHR13707:SF57">
    <property type="entry name" value="SUCCINYL-COA:3-KETOACID COENZYME A TRANSFERASE SUBUNIT B-RELATED"/>
    <property type="match status" value="1"/>
</dbReference>
<evidence type="ECO:0000256" key="1">
    <source>
        <dbReference type="ARBA" id="ARBA00007047"/>
    </source>
</evidence>
<name>L0A546_DEIPD</name>
<dbReference type="InterPro" id="IPR012791">
    <property type="entry name" value="3-oxoacid_CoA-transf_B"/>
</dbReference>
<dbReference type="KEGG" id="dpd:Deipe_2839"/>